<evidence type="ECO:0000256" key="6">
    <source>
        <dbReference type="ARBA" id="ARBA00023211"/>
    </source>
</evidence>
<accession>A0A484IES5</accession>
<dbReference type="Gene3D" id="3.60.21.10">
    <property type="match status" value="1"/>
</dbReference>
<evidence type="ECO:0000313" key="10">
    <source>
        <dbReference type="EMBL" id="VFJ15317.1"/>
    </source>
</evidence>
<dbReference type="InterPro" id="IPR006186">
    <property type="entry name" value="Ser/Thr-sp_prot-phosphatase"/>
</dbReference>
<dbReference type="GeneID" id="39422100"/>
<dbReference type="SMART" id="SM00156">
    <property type="entry name" value="PP2Ac"/>
    <property type="match status" value="1"/>
</dbReference>
<dbReference type="RefSeq" id="WP_134485278.1">
    <property type="nucleotide sequence ID" value="NZ_LR216287.1"/>
</dbReference>
<dbReference type="OrthoDB" id="303721at2157"/>
<dbReference type="AlphaFoldDB" id="A0A484IES5"/>
<evidence type="ECO:0000256" key="2">
    <source>
        <dbReference type="ARBA" id="ARBA00013081"/>
    </source>
</evidence>
<dbReference type="PANTHER" id="PTHR11668">
    <property type="entry name" value="SERINE/THREONINE PROTEIN PHOSPHATASE"/>
    <property type="match status" value="1"/>
</dbReference>
<reference evidence="10 11" key="1">
    <citation type="submission" date="2019-02" db="EMBL/GenBank/DDBJ databases">
        <authorList>
            <person name="Lehtovirta-Morley E L."/>
        </authorList>
    </citation>
    <scope>NUCLEOTIDE SEQUENCE [LARGE SCALE GENOMIC DNA]</scope>
    <source>
        <strain evidence="10">NFRAN1</strain>
    </source>
</reference>
<dbReference type="InterPro" id="IPR004843">
    <property type="entry name" value="Calcineurin-like_PHP"/>
</dbReference>
<comment type="cofactor">
    <cofactor evidence="1">
        <name>Mn(2+)</name>
        <dbReference type="ChEBI" id="CHEBI:29035"/>
    </cofactor>
</comment>
<dbReference type="PROSITE" id="PS00125">
    <property type="entry name" value="SER_THR_PHOSPHATASE"/>
    <property type="match status" value="1"/>
</dbReference>
<evidence type="ECO:0000256" key="4">
    <source>
        <dbReference type="ARBA" id="ARBA00022801"/>
    </source>
</evidence>
<dbReference type="KEGG" id="nfn:NFRAN_2994"/>
<evidence type="ECO:0000313" key="11">
    <source>
        <dbReference type="Proteomes" id="UP000294299"/>
    </source>
</evidence>
<comment type="catalytic activity">
    <reaction evidence="7">
        <text>O-phospho-L-seryl-[protein] + H2O = L-seryl-[protein] + phosphate</text>
        <dbReference type="Rhea" id="RHEA:20629"/>
        <dbReference type="Rhea" id="RHEA-COMP:9863"/>
        <dbReference type="Rhea" id="RHEA-COMP:11604"/>
        <dbReference type="ChEBI" id="CHEBI:15377"/>
        <dbReference type="ChEBI" id="CHEBI:29999"/>
        <dbReference type="ChEBI" id="CHEBI:43474"/>
        <dbReference type="ChEBI" id="CHEBI:83421"/>
        <dbReference type="EC" id="3.1.3.16"/>
    </reaction>
</comment>
<dbReference type="InterPro" id="IPR029052">
    <property type="entry name" value="Metallo-depent_PP-like"/>
</dbReference>
<dbReference type="PANTHER" id="PTHR11668:SF300">
    <property type="entry name" value="SERINE_THREONINE-PROTEIN PHOSPHATASE"/>
    <property type="match status" value="1"/>
</dbReference>
<keyword evidence="5" id="KW-0904">Protein phosphatase</keyword>
<evidence type="ECO:0000256" key="1">
    <source>
        <dbReference type="ARBA" id="ARBA00001936"/>
    </source>
</evidence>
<comment type="catalytic activity">
    <reaction evidence="8">
        <text>O-phospho-L-threonyl-[protein] + H2O = L-threonyl-[protein] + phosphate</text>
        <dbReference type="Rhea" id="RHEA:47004"/>
        <dbReference type="Rhea" id="RHEA-COMP:11060"/>
        <dbReference type="Rhea" id="RHEA-COMP:11605"/>
        <dbReference type="ChEBI" id="CHEBI:15377"/>
        <dbReference type="ChEBI" id="CHEBI:30013"/>
        <dbReference type="ChEBI" id="CHEBI:43474"/>
        <dbReference type="ChEBI" id="CHEBI:61977"/>
        <dbReference type="EC" id="3.1.3.16"/>
    </reaction>
</comment>
<name>A0A484IES5_9ARCH</name>
<dbReference type="Pfam" id="PF00149">
    <property type="entry name" value="Metallophos"/>
    <property type="match status" value="1"/>
</dbReference>
<organism evidence="10 11">
    <name type="scientific">Candidatus Nitrosocosmicus franklandianus</name>
    <dbReference type="NCBI Taxonomy" id="1798806"/>
    <lineage>
        <taxon>Archaea</taxon>
        <taxon>Nitrososphaerota</taxon>
        <taxon>Nitrososphaeria</taxon>
        <taxon>Nitrososphaerales</taxon>
        <taxon>Nitrososphaeraceae</taxon>
        <taxon>Candidatus Nitrosocosmicus</taxon>
    </lineage>
</organism>
<evidence type="ECO:0000256" key="7">
    <source>
        <dbReference type="ARBA" id="ARBA00047761"/>
    </source>
</evidence>
<dbReference type="Proteomes" id="UP000294299">
    <property type="component" value="Chromosome NFRAN"/>
</dbReference>
<dbReference type="GO" id="GO:0004722">
    <property type="term" value="F:protein serine/threonine phosphatase activity"/>
    <property type="evidence" value="ECO:0007669"/>
    <property type="project" value="UniProtKB-EC"/>
</dbReference>
<sequence length="312" mass="36550">MDDIFEIEGSSLDESRKLVQSVTKLHDDQKLQGFFSNIGMTSGDYLHFQIPRNLVVVGDIHGDLNSLQKILDEFEWENYLQSEENVVLFLGDYIDRGQYSLEVVLSLCKLKYLFPNNVFLLRGNHEAFDYFPFSSFSFPEEIKAKFGNEGEEFYLKHIRTFFDSLFVFCEIDSFALLVHGGLPIVEDLKFFENYKFHLSKITVQKGLMEEILWNDPRELGKTRWLFSNRGLGKYFGKRVTDLWLNQTGCKFVIRGHEPCKGFKTDHESKVLTLFSSKQPYPKFESAFLKMSRDEILKTTDYKFKIDSFVKRI</sequence>
<dbReference type="SUPFAM" id="SSF56300">
    <property type="entry name" value="Metallo-dependent phosphatases"/>
    <property type="match status" value="1"/>
</dbReference>
<gene>
    <name evidence="10" type="ORF">NFRAN_2994</name>
</gene>
<evidence type="ECO:0000256" key="3">
    <source>
        <dbReference type="ARBA" id="ARBA00022723"/>
    </source>
</evidence>
<keyword evidence="6" id="KW-0464">Manganese</keyword>
<dbReference type="EC" id="3.1.3.16" evidence="2"/>
<keyword evidence="3" id="KW-0479">Metal-binding</keyword>
<feature type="domain" description="Serine/threonine specific protein phosphatases" evidence="9">
    <location>
        <begin position="121"/>
        <end position="126"/>
    </location>
</feature>
<dbReference type="GO" id="GO:0005737">
    <property type="term" value="C:cytoplasm"/>
    <property type="evidence" value="ECO:0007669"/>
    <property type="project" value="TreeGrafter"/>
</dbReference>
<evidence type="ECO:0000259" key="9">
    <source>
        <dbReference type="PROSITE" id="PS00125"/>
    </source>
</evidence>
<dbReference type="EMBL" id="LR216287">
    <property type="protein sequence ID" value="VFJ15317.1"/>
    <property type="molecule type" value="Genomic_DNA"/>
</dbReference>
<evidence type="ECO:0000256" key="8">
    <source>
        <dbReference type="ARBA" id="ARBA00048336"/>
    </source>
</evidence>
<dbReference type="PRINTS" id="PR00114">
    <property type="entry name" value="STPHPHTASE"/>
</dbReference>
<dbReference type="GO" id="GO:0046872">
    <property type="term" value="F:metal ion binding"/>
    <property type="evidence" value="ECO:0007669"/>
    <property type="project" value="UniProtKB-KW"/>
</dbReference>
<keyword evidence="4" id="KW-0378">Hydrolase</keyword>
<protein>
    <recommendedName>
        <fullName evidence="2">protein-serine/threonine phosphatase</fullName>
        <ecNumber evidence="2">3.1.3.16</ecNumber>
    </recommendedName>
</protein>
<dbReference type="CDD" id="cd00144">
    <property type="entry name" value="MPP_PPP_family"/>
    <property type="match status" value="1"/>
</dbReference>
<evidence type="ECO:0000256" key="5">
    <source>
        <dbReference type="ARBA" id="ARBA00022912"/>
    </source>
</evidence>
<keyword evidence="11" id="KW-1185">Reference proteome</keyword>
<proteinExistence type="predicted"/>
<dbReference type="InterPro" id="IPR050341">
    <property type="entry name" value="PP1_catalytic_subunit"/>
</dbReference>